<keyword evidence="4" id="KW-1185">Reference proteome</keyword>
<feature type="region of interest" description="Disordered" evidence="2">
    <location>
        <begin position="798"/>
        <end position="821"/>
    </location>
</feature>
<evidence type="ECO:0000256" key="2">
    <source>
        <dbReference type="SAM" id="MobiDB-lite"/>
    </source>
</evidence>
<name>A0A8H5SQM2_FUSHE</name>
<organism evidence="3 4">
    <name type="scientific">Fusarium heterosporum</name>
    <dbReference type="NCBI Taxonomy" id="42747"/>
    <lineage>
        <taxon>Eukaryota</taxon>
        <taxon>Fungi</taxon>
        <taxon>Dikarya</taxon>
        <taxon>Ascomycota</taxon>
        <taxon>Pezizomycotina</taxon>
        <taxon>Sordariomycetes</taxon>
        <taxon>Hypocreomycetidae</taxon>
        <taxon>Hypocreales</taxon>
        <taxon>Nectriaceae</taxon>
        <taxon>Fusarium</taxon>
        <taxon>Fusarium heterosporum species complex</taxon>
    </lineage>
</organism>
<feature type="compositionally biased region" description="Basic and acidic residues" evidence="2">
    <location>
        <begin position="674"/>
        <end position="699"/>
    </location>
</feature>
<keyword evidence="1" id="KW-0175">Coiled coil</keyword>
<evidence type="ECO:0000313" key="4">
    <source>
        <dbReference type="Proteomes" id="UP000567885"/>
    </source>
</evidence>
<dbReference type="OrthoDB" id="5082913at2759"/>
<sequence length="821" mass="92380">MAGRRVEDRTESSGTFDRRDDRGSVDYRDRSSERYRGSPRELFPDREREAGSSRGQHAKRHSERPSSKRPINAGEHGSRISSNVPNGPRASKPSQHAIMELLGDMAYHRSQFIHADAKLRKTKSELSQSATRPTEFASVEDIKRKELQRCEDEKKKQESKLVPIYQKLQMNFDSLVKQLLQQPSPVISDTPHITPSPTKRTQGSISELEPRFTELRNEIATLMEGHVQRELEKFRKSDNSEVQGLRNNLNEEKQKTQLLAGKLEEGQRKNQLLEERLNQLEQKIDGIHSTTALRIFTEVDKKLDTKLSSFDDKFSKSLSSTGEEIQQLRKSSEDHTTQLANLKHSASIVAKSSTASPNTAITATVEQMKKTVDIQGHTIKFLQNKHDSAVLKIEKLQILTDSNKVDADHNGELLKTQSAVVAEQGKKQDSLEKGIESMNSTYHDQEKKYKELDGIVVGLGSTIRGLSQGHESLLADMTALKSSFRDRKKLEDTQASKIDSLEVIVGEQQKRGDVQEQRVSSLQDAAVGWSLQEFRRLTERVQGLPPTTDLKRLLEELPTLVEMEKLLAEQPPVAELKQLLMDVPKLRKSMSEVMARPSRTPTPTPMTRDMVLQMVKHEVVKSEVDLKSGLTEKFQGIAKSWGVLIDKAHTGTSKCEGDVTRLDERVAEIDKALRKHQEEASERSSEIDKALKESRKEASDTSETLQRLFREQTAEVNSLKGSIAMAFRDVDKARKEAKVGTDDVQFQLAHMTEWAKNFGSKQWHESVAQQIAAYVPAHFAGQLDSIATRVSTLESRGNDSEVVNKRRKGMNGSPLIVGGTH</sequence>
<feature type="region of interest" description="Disordered" evidence="2">
    <location>
        <begin position="674"/>
        <end position="704"/>
    </location>
</feature>
<dbReference type="AlphaFoldDB" id="A0A8H5SQM2"/>
<protein>
    <submittedName>
        <fullName evidence="3">Uncharacterized protein</fullName>
    </submittedName>
</protein>
<feature type="compositionally biased region" description="Basic and acidic residues" evidence="2">
    <location>
        <begin position="1"/>
        <end position="51"/>
    </location>
</feature>
<dbReference type="EMBL" id="JAAGWQ010000399">
    <property type="protein sequence ID" value="KAF5655858.1"/>
    <property type="molecule type" value="Genomic_DNA"/>
</dbReference>
<feature type="region of interest" description="Disordered" evidence="2">
    <location>
        <begin position="1"/>
        <end position="93"/>
    </location>
</feature>
<comment type="caution">
    <text evidence="3">The sequence shown here is derived from an EMBL/GenBank/DDBJ whole genome shotgun (WGS) entry which is preliminary data.</text>
</comment>
<gene>
    <name evidence="3" type="ORF">FHETE_11125</name>
</gene>
<feature type="region of interest" description="Disordered" evidence="2">
    <location>
        <begin position="186"/>
        <end position="205"/>
    </location>
</feature>
<evidence type="ECO:0000256" key="1">
    <source>
        <dbReference type="SAM" id="Coils"/>
    </source>
</evidence>
<proteinExistence type="predicted"/>
<accession>A0A8H5SQM2</accession>
<reference evidence="3 4" key="1">
    <citation type="submission" date="2020-05" db="EMBL/GenBank/DDBJ databases">
        <title>Identification and distribution of gene clusters putatively required for synthesis of sphingolipid metabolism inhibitors in phylogenetically diverse species of the filamentous fungus Fusarium.</title>
        <authorList>
            <person name="Kim H.-S."/>
            <person name="Busman M."/>
            <person name="Brown D.W."/>
            <person name="Divon H."/>
            <person name="Uhlig S."/>
            <person name="Proctor R.H."/>
        </authorList>
    </citation>
    <scope>NUCLEOTIDE SEQUENCE [LARGE SCALE GENOMIC DNA]</scope>
    <source>
        <strain evidence="3 4">NRRL 20693</strain>
    </source>
</reference>
<feature type="coiled-coil region" evidence="1">
    <location>
        <begin position="235"/>
        <end position="290"/>
    </location>
</feature>
<dbReference type="Proteomes" id="UP000567885">
    <property type="component" value="Unassembled WGS sequence"/>
</dbReference>
<evidence type="ECO:0000313" key="3">
    <source>
        <dbReference type="EMBL" id="KAF5655858.1"/>
    </source>
</evidence>